<dbReference type="Proteomes" id="UP000198327">
    <property type="component" value="Unassembled WGS sequence"/>
</dbReference>
<protein>
    <submittedName>
        <fullName evidence="2">Uncharacterized protein</fullName>
    </submittedName>
</protein>
<dbReference type="RefSeq" id="WP_176444353.1">
    <property type="nucleotide sequence ID" value="NZ_FZOW01000010.1"/>
</dbReference>
<dbReference type="EMBL" id="FZOW01000010">
    <property type="protein sequence ID" value="SNT18032.1"/>
    <property type="molecule type" value="Genomic_DNA"/>
</dbReference>
<accession>A0A239KK10</accession>
<feature type="region of interest" description="Disordered" evidence="1">
    <location>
        <begin position="1"/>
        <end position="54"/>
    </location>
</feature>
<organism evidence="2 3">
    <name type="scientific">Rhodococcoides kyotonense</name>
    <dbReference type="NCBI Taxonomy" id="398843"/>
    <lineage>
        <taxon>Bacteria</taxon>
        <taxon>Bacillati</taxon>
        <taxon>Actinomycetota</taxon>
        <taxon>Actinomycetes</taxon>
        <taxon>Mycobacteriales</taxon>
        <taxon>Nocardiaceae</taxon>
        <taxon>Rhodococcoides</taxon>
    </lineage>
</organism>
<reference evidence="3" key="1">
    <citation type="submission" date="2017-06" db="EMBL/GenBank/DDBJ databases">
        <authorList>
            <person name="Varghese N."/>
            <person name="Submissions S."/>
        </authorList>
    </citation>
    <scope>NUCLEOTIDE SEQUENCE [LARGE SCALE GENOMIC DNA]</scope>
    <source>
        <strain evidence="3">JCM 23211</strain>
    </source>
</reference>
<evidence type="ECO:0000313" key="2">
    <source>
        <dbReference type="EMBL" id="SNT18032.1"/>
    </source>
</evidence>
<dbReference type="AlphaFoldDB" id="A0A239KK10"/>
<name>A0A239KK10_9NOCA</name>
<sequence>MTAKDAANPHTVDTDKEPDGADSDVQSDPAEGTESGDWAGEGGASPEGPATDTK</sequence>
<proteinExistence type="predicted"/>
<keyword evidence="3" id="KW-1185">Reference proteome</keyword>
<evidence type="ECO:0000313" key="3">
    <source>
        <dbReference type="Proteomes" id="UP000198327"/>
    </source>
</evidence>
<evidence type="ECO:0000256" key="1">
    <source>
        <dbReference type="SAM" id="MobiDB-lite"/>
    </source>
</evidence>
<gene>
    <name evidence="2" type="ORF">SAMN05421642_110204</name>
</gene>